<gene>
    <name evidence="1" type="ORF">KAK03_05540</name>
</gene>
<evidence type="ECO:0000313" key="1">
    <source>
        <dbReference type="EMBL" id="MBQ0929944.1"/>
    </source>
</evidence>
<comment type="caution">
    <text evidence="1">The sequence shown here is derived from an EMBL/GenBank/DDBJ whole genome shotgun (WGS) entry which is preliminary data.</text>
</comment>
<proteinExistence type="predicted"/>
<dbReference type="EMBL" id="JAGQDD010000002">
    <property type="protein sequence ID" value="MBQ0929944.1"/>
    <property type="molecule type" value="Genomic_DNA"/>
</dbReference>
<accession>A0A941BKA6</accession>
<keyword evidence="2" id="KW-1185">Reference proteome</keyword>
<sequence>MTLMQLSAIHHWLLDHKDARPLEFHTWDGVLTVWLMGWLGAPAELLLDEPWGVVACALALLVPRSYVGLRARLHRRGTLRCDWLHLRGSVDTPAA</sequence>
<name>A0A941BKA6_9BURK</name>
<protein>
    <submittedName>
        <fullName evidence="1">Uncharacterized protein</fullName>
    </submittedName>
</protein>
<reference evidence="1 2" key="1">
    <citation type="submission" date="2021-04" db="EMBL/GenBank/DDBJ databases">
        <title>The genome sequence of Ideonella sp. 3Y2.</title>
        <authorList>
            <person name="Liu Y."/>
        </authorList>
    </citation>
    <scope>NUCLEOTIDE SEQUENCE [LARGE SCALE GENOMIC DNA]</scope>
    <source>
        <strain evidence="1 2">3Y2</strain>
    </source>
</reference>
<evidence type="ECO:0000313" key="2">
    <source>
        <dbReference type="Proteomes" id="UP000676246"/>
    </source>
</evidence>
<dbReference type="Proteomes" id="UP000676246">
    <property type="component" value="Unassembled WGS sequence"/>
</dbReference>
<organism evidence="1 2">
    <name type="scientific">Ideonella alba</name>
    <dbReference type="NCBI Taxonomy" id="2824118"/>
    <lineage>
        <taxon>Bacteria</taxon>
        <taxon>Pseudomonadati</taxon>
        <taxon>Pseudomonadota</taxon>
        <taxon>Betaproteobacteria</taxon>
        <taxon>Burkholderiales</taxon>
        <taxon>Sphaerotilaceae</taxon>
        <taxon>Ideonella</taxon>
    </lineage>
</organism>
<dbReference type="RefSeq" id="WP_210852182.1">
    <property type="nucleotide sequence ID" value="NZ_JAGQDD010000002.1"/>
</dbReference>
<dbReference type="AlphaFoldDB" id="A0A941BKA6"/>